<protein>
    <recommendedName>
        <fullName evidence="3">Adenylosuccinate lyase</fullName>
    </recommendedName>
</protein>
<proteinExistence type="predicted"/>
<dbReference type="RefSeq" id="WP_172505184.1">
    <property type="nucleotide sequence ID" value="NZ_JAJHTN010000009.1"/>
</dbReference>
<dbReference type="EMBL" id="OENE01000014">
    <property type="protein sequence ID" value="SOU88515.1"/>
    <property type="molecule type" value="Genomic_DNA"/>
</dbReference>
<name>A0A2I2M7J0_9FLAO</name>
<evidence type="ECO:0000313" key="1">
    <source>
        <dbReference type="EMBL" id="SOU88515.1"/>
    </source>
</evidence>
<evidence type="ECO:0000313" key="2">
    <source>
        <dbReference type="Proteomes" id="UP000490060"/>
    </source>
</evidence>
<dbReference type="GeneID" id="86819543"/>
<organism evidence="1 2">
    <name type="scientific">Tenacibaculum finnmarkense genomovar ulcerans</name>
    <dbReference type="NCBI Taxonomy" id="2781388"/>
    <lineage>
        <taxon>Bacteria</taxon>
        <taxon>Pseudomonadati</taxon>
        <taxon>Bacteroidota</taxon>
        <taxon>Flavobacteriia</taxon>
        <taxon>Flavobacteriales</taxon>
        <taxon>Flavobacteriaceae</taxon>
        <taxon>Tenacibaculum</taxon>
        <taxon>Tenacibaculum finnmarkense</taxon>
    </lineage>
</organism>
<dbReference type="Proteomes" id="UP000490060">
    <property type="component" value="Unassembled WGS sequence"/>
</dbReference>
<reference evidence="1 2" key="1">
    <citation type="submission" date="2017-11" db="EMBL/GenBank/DDBJ databases">
        <authorList>
            <person name="Duchaud E."/>
        </authorList>
    </citation>
    <scope>NUCLEOTIDE SEQUENCE [LARGE SCALE GENOMIC DNA]</scope>
    <source>
        <strain evidence="1 2">TNO010</strain>
    </source>
</reference>
<accession>A0A2I2M7J0</accession>
<sequence>MNLDFLISILDDMKTPTKINRNNAANSVLAHPKLIKQLVYLTFDVNNKQSIKASWVLEWICTQHSIDYILPYIGVFTEKISSLHFDSAIRPCAKICENLAIEYTSTTQNKTKNTVTAKHIDSIIETGFDWLLTDQKIAVYAYSMTFLFFFGLEKNWVHFELKHLITTKIIHKSKACKARAKHILKLMEQKKTRL</sequence>
<dbReference type="AlphaFoldDB" id="A0A2I2M7J0"/>
<evidence type="ECO:0008006" key="3">
    <source>
        <dbReference type="Google" id="ProtNLM"/>
    </source>
</evidence>
<gene>
    <name evidence="1" type="ORF">TNO010_210008</name>
</gene>